<gene>
    <name evidence="1" type="ORF">RJT34_17639</name>
</gene>
<comment type="caution">
    <text evidence="1">The sequence shown here is derived from an EMBL/GenBank/DDBJ whole genome shotgun (WGS) entry which is preliminary data.</text>
</comment>
<keyword evidence="2" id="KW-1185">Reference proteome</keyword>
<reference evidence="1 2" key="1">
    <citation type="submission" date="2024-01" db="EMBL/GenBank/DDBJ databases">
        <title>The genomes of 5 underutilized Papilionoideae crops provide insights into root nodulation and disease resistance.</title>
        <authorList>
            <person name="Yuan L."/>
        </authorList>
    </citation>
    <scope>NUCLEOTIDE SEQUENCE [LARGE SCALE GENOMIC DNA]</scope>
    <source>
        <strain evidence="1">LY-2023</strain>
        <tissue evidence="1">Leaf</tissue>
    </source>
</reference>
<name>A0AAN9J9Q1_CLITE</name>
<evidence type="ECO:0000313" key="1">
    <source>
        <dbReference type="EMBL" id="KAK7294743.1"/>
    </source>
</evidence>
<accession>A0AAN9J9Q1</accession>
<dbReference type="Proteomes" id="UP001359559">
    <property type="component" value="Unassembled WGS sequence"/>
</dbReference>
<organism evidence="1 2">
    <name type="scientific">Clitoria ternatea</name>
    <name type="common">Butterfly pea</name>
    <dbReference type="NCBI Taxonomy" id="43366"/>
    <lineage>
        <taxon>Eukaryota</taxon>
        <taxon>Viridiplantae</taxon>
        <taxon>Streptophyta</taxon>
        <taxon>Embryophyta</taxon>
        <taxon>Tracheophyta</taxon>
        <taxon>Spermatophyta</taxon>
        <taxon>Magnoliopsida</taxon>
        <taxon>eudicotyledons</taxon>
        <taxon>Gunneridae</taxon>
        <taxon>Pentapetalae</taxon>
        <taxon>rosids</taxon>
        <taxon>fabids</taxon>
        <taxon>Fabales</taxon>
        <taxon>Fabaceae</taxon>
        <taxon>Papilionoideae</taxon>
        <taxon>50 kb inversion clade</taxon>
        <taxon>NPAAA clade</taxon>
        <taxon>indigoferoid/millettioid clade</taxon>
        <taxon>Phaseoleae</taxon>
        <taxon>Clitoria</taxon>
    </lineage>
</organism>
<protein>
    <submittedName>
        <fullName evidence="1">Uncharacterized protein</fullName>
    </submittedName>
</protein>
<dbReference type="EMBL" id="JAYKXN010000004">
    <property type="protein sequence ID" value="KAK7294743.1"/>
    <property type="molecule type" value="Genomic_DNA"/>
</dbReference>
<proteinExistence type="predicted"/>
<sequence length="139" mass="16104">MMSCDAAVVVITSARCCYYCGLFDHVEECDRDFGEEGLAFEHRGKSRLLMTRLWFHENGEDGGCCLLLCHGSLRTWNAESFRRHLEAIEFQRFRRCSNRAIDHMASFAIIHLFHVWVDELLQEFIHVGLEEFPGISSLC</sequence>
<evidence type="ECO:0000313" key="2">
    <source>
        <dbReference type="Proteomes" id="UP001359559"/>
    </source>
</evidence>
<dbReference type="AlphaFoldDB" id="A0AAN9J9Q1"/>